<reference evidence="2 3" key="1">
    <citation type="submission" date="2023-02" db="EMBL/GenBank/DDBJ databases">
        <title>Genome sequence of Sphingobacterium sp. KACC 22765.</title>
        <authorList>
            <person name="Kim S."/>
            <person name="Heo J."/>
            <person name="Kwon S.-W."/>
        </authorList>
    </citation>
    <scope>NUCLEOTIDE SEQUENCE [LARGE SCALE GENOMIC DNA]</scope>
    <source>
        <strain evidence="2 3">KACC 22765</strain>
    </source>
</reference>
<dbReference type="RefSeq" id="WP_274269121.1">
    <property type="nucleotide sequence ID" value="NZ_CP117880.1"/>
</dbReference>
<keyword evidence="1" id="KW-0472">Membrane</keyword>
<organism evidence="2 3">
    <name type="scientific">Sphingobacterium oryzagri</name>
    <dbReference type="NCBI Taxonomy" id="3025669"/>
    <lineage>
        <taxon>Bacteria</taxon>
        <taxon>Pseudomonadati</taxon>
        <taxon>Bacteroidota</taxon>
        <taxon>Sphingobacteriia</taxon>
        <taxon>Sphingobacteriales</taxon>
        <taxon>Sphingobacteriaceae</taxon>
        <taxon>Sphingobacterium</taxon>
    </lineage>
</organism>
<evidence type="ECO:0000256" key="1">
    <source>
        <dbReference type="SAM" id="Phobius"/>
    </source>
</evidence>
<feature type="transmembrane region" description="Helical" evidence="1">
    <location>
        <begin position="12"/>
        <end position="33"/>
    </location>
</feature>
<evidence type="ECO:0008006" key="4">
    <source>
        <dbReference type="Google" id="ProtNLM"/>
    </source>
</evidence>
<keyword evidence="1" id="KW-0812">Transmembrane</keyword>
<evidence type="ECO:0000313" key="2">
    <source>
        <dbReference type="EMBL" id="WDF70412.1"/>
    </source>
</evidence>
<evidence type="ECO:0000313" key="3">
    <source>
        <dbReference type="Proteomes" id="UP001221558"/>
    </source>
</evidence>
<accession>A0ABY7WLE3</accession>
<dbReference type="EMBL" id="CP117880">
    <property type="protein sequence ID" value="WDF70412.1"/>
    <property type="molecule type" value="Genomic_DNA"/>
</dbReference>
<gene>
    <name evidence="2" type="ORF">PQ465_08550</name>
</gene>
<keyword evidence="3" id="KW-1185">Reference proteome</keyword>
<keyword evidence="1" id="KW-1133">Transmembrane helix</keyword>
<protein>
    <recommendedName>
        <fullName evidence="4">Phage abortive infection protein</fullName>
    </recommendedName>
</protein>
<feature type="transmembrane region" description="Helical" evidence="1">
    <location>
        <begin position="53"/>
        <end position="73"/>
    </location>
</feature>
<dbReference type="Proteomes" id="UP001221558">
    <property type="component" value="Chromosome"/>
</dbReference>
<sequence length="259" mass="30097">MKTNTPKSKKLYWNICMTGSIIITVIVAGYFGLYRYWKLNVDQENGYNSIDSLIGAIGIPINILTIIFVAVTYRQQSKQIKEQRQQLEFTRVADLVYRQFDITENRRKHLFEHKEFLFEKVKTYRTLSDTLEVTDDIGMIKLLADKISEMHRTTKVFIKAVHQAISFYQKIINSPSLAESDVNLLKTIVNDGFYTQVLNNIEYVDGSLLSVQSHNDRLQRFYEAVLGDNGYKSVHNIIEQSNKLSGEIRELYTLFKESK</sequence>
<name>A0ABY7WLE3_9SPHI</name>
<proteinExistence type="predicted"/>